<evidence type="ECO:0000313" key="2">
    <source>
        <dbReference type="Proteomes" id="UP000814140"/>
    </source>
</evidence>
<comment type="caution">
    <text evidence="1">The sequence shown here is derived from an EMBL/GenBank/DDBJ whole genome shotgun (WGS) entry which is preliminary data.</text>
</comment>
<dbReference type="Proteomes" id="UP000814140">
    <property type="component" value="Unassembled WGS sequence"/>
</dbReference>
<name>A0ACB8T4I2_9AGAM</name>
<gene>
    <name evidence="1" type="ORF">BV25DRAFT_1883533</name>
</gene>
<dbReference type="EMBL" id="MU277202">
    <property type="protein sequence ID" value="KAI0063673.1"/>
    <property type="molecule type" value="Genomic_DNA"/>
</dbReference>
<evidence type="ECO:0000313" key="1">
    <source>
        <dbReference type="EMBL" id="KAI0063673.1"/>
    </source>
</evidence>
<proteinExistence type="predicted"/>
<accession>A0ACB8T4I2</accession>
<protein>
    <submittedName>
        <fullName evidence="1">Uncharacterized protein</fullName>
    </submittedName>
</protein>
<reference evidence="1" key="1">
    <citation type="submission" date="2021-03" db="EMBL/GenBank/DDBJ databases">
        <authorList>
            <consortium name="DOE Joint Genome Institute"/>
            <person name="Ahrendt S."/>
            <person name="Looney B.P."/>
            <person name="Miyauchi S."/>
            <person name="Morin E."/>
            <person name="Drula E."/>
            <person name="Courty P.E."/>
            <person name="Chicoki N."/>
            <person name="Fauchery L."/>
            <person name="Kohler A."/>
            <person name="Kuo A."/>
            <person name="Labutti K."/>
            <person name="Pangilinan J."/>
            <person name="Lipzen A."/>
            <person name="Riley R."/>
            <person name="Andreopoulos W."/>
            <person name="He G."/>
            <person name="Johnson J."/>
            <person name="Barry K.W."/>
            <person name="Grigoriev I.V."/>
            <person name="Nagy L."/>
            <person name="Hibbett D."/>
            <person name="Henrissat B."/>
            <person name="Matheny P.B."/>
            <person name="Labbe J."/>
            <person name="Martin F."/>
        </authorList>
    </citation>
    <scope>NUCLEOTIDE SEQUENCE</scope>
    <source>
        <strain evidence="1">HHB10654</strain>
    </source>
</reference>
<sequence length="533" mass="57586">MLKRPLSPGPLPAAKRIHVSQARSRASLPEPTFDTLLYDELILHIFSYLPYTDLCSIQATNRNWARLALDNQLWKSLYLGEFGRARLRGGRGFAGRTDGREVRKLPGRHVKAASSEDLKDWKWMFRISSNWRTGRCHVSQLRAQDEPDDDPQLNGQERELSGRTHMILSGTHTIFASSQPSHSPTITLLTPSGQVQTIHSPPARPQPHPVQITALAVDQSPPDALSSVTRLAVCFSNGEFAVHTLSARTHSYTPALRTARTAPIEQAAYHHPLLLTLSQSFALSVYELTDNGGVHLAHILTSFTSFPPASLVLTTPEPQLYKAVLTYASPVYPKHWSIGVTEVLLSAAPPEPAGAASIRLLSTRSTRAFDVPPGFVDAAKLRGVREQWGRKVGGVAAAQTDGRWVVLAPAAASTLFSSAAPSSTFANLAPTSVPLQLYRLSFPPLPAPPKLVFVRSLHGQTGAVAALALADGRCVSLGVDGRIWVWDLEGGAGAEVAQGEMGADAFAKGSVVFDDRRIVSAGARGVVVRNFDV</sequence>
<organism evidence="1 2">
    <name type="scientific">Artomyces pyxidatus</name>
    <dbReference type="NCBI Taxonomy" id="48021"/>
    <lineage>
        <taxon>Eukaryota</taxon>
        <taxon>Fungi</taxon>
        <taxon>Dikarya</taxon>
        <taxon>Basidiomycota</taxon>
        <taxon>Agaricomycotina</taxon>
        <taxon>Agaricomycetes</taxon>
        <taxon>Russulales</taxon>
        <taxon>Auriscalpiaceae</taxon>
        <taxon>Artomyces</taxon>
    </lineage>
</organism>
<keyword evidence="2" id="KW-1185">Reference proteome</keyword>
<reference evidence="1" key="2">
    <citation type="journal article" date="2022" name="New Phytol.">
        <title>Evolutionary transition to the ectomycorrhizal habit in the genomes of a hyperdiverse lineage of mushroom-forming fungi.</title>
        <authorList>
            <person name="Looney B."/>
            <person name="Miyauchi S."/>
            <person name="Morin E."/>
            <person name="Drula E."/>
            <person name="Courty P.E."/>
            <person name="Kohler A."/>
            <person name="Kuo A."/>
            <person name="LaButti K."/>
            <person name="Pangilinan J."/>
            <person name="Lipzen A."/>
            <person name="Riley R."/>
            <person name="Andreopoulos W."/>
            <person name="He G."/>
            <person name="Johnson J."/>
            <person name="Nolan M."/>
            <person name="Tritt A."/>
            <person name="Barry K.W."/>
            <person name="Grigoriev I.V."/>
            <person name="Nagy L.G."/>
            <person name="Hibbett D."/>
            <person name="Henrissat B."/>
            <person name="Matheny P.B."/>
            <person name="Labbe J."/>
            <person name="Martin F.M."/>
        </authorList>
    </citation>
    <scope>NUCLEOTIDE SEQUENCE</scope>
    <source>
        <strain evidence="1">HHB10654</strain>
    </source>
</reference>